<dbReference type="HOGENOM" id="CLU_2288223_0_0_5"/>
<dbReference type="RefSeq" id="WP_015926932.1">
    <property type="nucleotide sequence ID" value="NC_011894.1"/>
</dbReference>
<keyword evidence="2" id="KW-1185">Reference proteome</keyword>
<dbReference type="Proteomes" id="UP000008207">
    <property type="component" value="Chromosome"/>
</dbReference>
<proteinExistence type="predicted"/>
<dbReference type="KEGG" id="mno:Mnod_0173"/>
<dbReference type="EMBL" id="CP001349">
    <property type="protein sequence ID" value="ACL55219.1"/>
    <property type="molecule type" value="Genomic_DNA"/>
</dbReference>
<reference evidence="1 2" key="1">
    <citation type="submission" date="2009-01" db="EMBL/GenBank/DDBJ databases">
        <title>Complete sequence of chromosome of Methylobacterium nodulans ORS 2060.</title>
        <authorList>
            <consortium name="US DOE Joint Genome Institute"/>
            <person name="Lucas S."/>
            <person name="Copeland A."/>
            <person name="Lapidus A."/>
            <person name="Glavina del Rio T."/>
            <person name="Dalin E."/>
            <person name="Tice H."/>
            <person name="Bruce D."/>
            <person name="Goodwin L."/>
            <person name="Pitluck S."/>
            <person name="Sims D."/>
            <person name="Brettin T."/>
            <person name="Detter J.C."/>
            <person name="Han C."/>
            <person name="Larimer F."/>
            <person name="Land M."/>
            <person name="Hauser L."/>
            <person name="Kyrpides N."/>
            <person name="Ivanova N."/>
            <person name="Marx C.J."/>
            <person name="Richardson P."/>
        </authorList>
    </citation>
    <scope>NUCLEOTIDE SEQUENCE [LARGE SCALE GENOMIC DNA]</scope>
    <source>
        <strain evidence="2">LMG 21967 / CNCM I-2342 / ORS 2060</strain>
    </source>
</reference>
<name>B8I9G6_METNO</name>
<dbReference type="OrthoDB" id="7996080at2"/>
<dbReference type="AlphaFoldDB" id="B8I9G6"/>
<evidence type="ECO:0000313" key="2">
    <source>
        <dbReference type="Proteomes" id="UP000008207"/>
    </source>
</evidence>
<dbReference type="eggNOG" id="ENOG5030ZFX">
    <property type="taxonomic scope" value="Bacteria"/>
</dbReference>
<gene>
    <name evidence="1" type="ordered locus">Mnod_0173</name>
</gene>
<sequence length="101" mass="11042">MTSDDKINGLTVLSANHGEMIARLSEAQADVAAKQVALQMAIGFLARILRSIDSDHYRHELAGYLGMLEDALTRDDPDSDLARRVLETVRATLETGEGDED</sequence>
<protein>
    <submittedName>
        <fullName evidence="1">Uncharacterized protein</fullName>
    </submittedName>
</protein>
<dbReference type="STRING" id="460265.Mnod_0173"/>
<accession>B8I9G6</accession>
<evidence type="ECO:0000313" key="1">
    <source>
        <dbReference type="EMBL" id="ACL55219.1"/>
    </source>
</evidence>
<organism evidence="1 2">
    <name type="scientific">Methylobacterium nodulans (strain LMG 21967 / CNCM I-2342 / ORS 2060)</name>
    <dbReference type="NCBI Taxonomy" id="460265"/>
    <lineage>
        <taxon>Bacteria</taxon>
        <taxon>Pseudomonadati</taxon>
        <taxon>Pseudomonadota</taxon>
        <taxon>Alphaproteobacteria</taxon>
        <taxon>Hyphomicrobiales</taxon>
        <taxon>Methylobacteriaceae</taxon>
        <taxon>Methylobacterium</taxon>
    </lineage>
</organism>